<dbReference type="RefSeq" id="WP_149403221.1">
    <property type="nucleotide sequence ID" value="NZ_BIXY01000067.1"/>
</dbReference>
<comment type="caution">
    <text evidence="6">The sequence shown here is derived from an EMBL/GenBank/DDBJ whole genome shotgun (WGS) entry which is preliminary data.</text>
</comment>
<evidence type="ECO:0000313" key="7">
    <source>
        <dbReference type="Proteomes" id="UP000322530"/>
    </source>
</evidence>
<accession>A0A5A5TG61</accession>
<keyword evidence="2" id="KW-0238">DNA-binding</keyword>
<dbReference type="CDD" id="cd01104">
    <property type="entry name" value="HTH_MlrA-CarA"/>
    <property type="match status" value="1"/>
</dbReference>
<feature type="domain" description="HTH merR-type" evidence="4">
    <location>
        <begin position="29"/>
        <end position="90"/>
    </location>
</feature>
<dbReference type="InterPro" id="IPR000551">
    <property type="entry name" value="MerR-type_HTH_dom"/>
</dbReference>
<dbReference type="PROSITE" id="PS51332">
    <property type="entry name" value="B12_BINDING"/>
    <property type="match status" value="1"/>
</dbReference>
<dbReference type="InterPro" id="IPR009061">
    <property type="entry name" value="DNA-bd_dom_put_sf"/>
</dbReference>
<dbReference type="EMBL" id="BIXY01000067">
    <property type="protein sequence ID" value="GCF10332.1"/>
    <property type="molecule type" value="Genomic_DNA"/>
</dbReference>
<organism evidence="6 7">
    <name type="scientific">Dictyobacter arantiisoli</name>
    <dbReference type="NCBI Taxonomy" id="2014874"/>
    <lineage>
        <taxon>Bacteria</taxon>
        <taxon>Bacillati</taxon>
        <taxon>Chloroflexota</taxon>
        <taxon>Ktedonobacteria</taxon>
        <taxon>Ktedonobacterales</taxon>
        <taxon>Dictyobacteraceae</taxon>
        <taxon>Dictyobacter</taxon>
    </lineage>
</organism>
<dbReference type="SMART" id="SM00422">
    <property type="entry name" value="HTH_MERR"/>
    <property type="match status" value="1"/>
</dbReference>
<dbReference type="InterPro" id="IPR003759">
    <property type="entry name" value="Cbl-bd_cap"/>
</dbReference>
<dbReference type="Pfam" id="PF02607">
    <property type="entry name" value="B12-binding_2"/>
    <property type="match status" value="1"/>
</dbReference>
<dbReference type="InterPro" id="IPR047057">
    <property type="entry name" value="MerR_fam"/>
</dbReference>
<feature type="domain" description="B12-binding" evidence="5">
    <location>
        <begin position="254"/>
        <end position="388"/>
    </location>
</feature>
<keyword evidence="3" id="KW-0804">Transcription</keyword>
<dbReference type="InterPro" id="IPR036724">
    <property type="entry name" value="Cobalamin-bd_sf"/>
</dbReference>
<dbReference type="InterPro" id="IPR036594">
    <property type="entry name" value="Meth_synthase_dom"/>
</dbReference>
<proteinExistence type="predicted"/>
<dbReference type="GO" id="GO:0003700">
    <property type="term" value="F:DNA-binding transcription factor activity"/>
    <property type="evidence" value="ECO:0007669"/>
    <property type="project" value="InterPro"/>
</dbReference>
<evidence type="ECO:0000256" key="2">
    <source>
        <dbReference type="ARBA" id="ARBA00023125"/>
    </source>
</evidence>
<dbReference type="AlphaFoldDB" id="A0A5A5TG61"/>
<keyword evidence="1" id="KW-0805">Transcription regulation</keyword>
<dbReference type="GO" id="GO:0046872">
    <property type="term" value="F:metal ion binding"/>
    <property type="evidence" value="ECO:0007669"/>
    <property type="project" value="InterPro"/>
</dbReference>
<evidence type="ECO:0000256" key="3">
    <source>
        <dbReference type="ARBA" id="ARBA00023163"/>
    </source>
</evidence>
<evidence type="ECO:0000313" key="6">
    <source>
        <dbReference type="EMBL" id="GCF10332.1"/>
    </source>
</evidence>
<dbReference type="SUPFAM" id="SSF46955">
    <property type="entry name" value="Putative DNA-binding domain"/>
    <property type="match status" value="1"/>
</dbReference>
<keyword evidence="7" id="KW-1185">Reference proteome</keyword>
<dbReference type="InterPro" id="IPR006158">
    <property type="entry name" value="Cobalamin-bd"/>
</dbReference>
<dbReference type="GO" id="GO:0003677">
    <property type="term" value="F:DNA binding"/>
    <property type="evidence" value="ECO:0007669"/>
    <property type="project" value="UniProtKB-KW"/>
</dbReference>
<dbReference type="Pfam" id="PF13411">
    <property type="entry name" value="MerR_1"/>
    <property type="match status" value="1"/>
</dbReference>
<gene>
    <name evidence="6" type="ORF">KDI_38960</name>
</gene>
<dbReference type="Proteomes" id="UP000322530">
    <property type="component" value="Unassembled WGS sequence"/>
</dbReference>
<dbReference type="PANTHER" id="PTHR30204:SF67">
    <property type="entry name" value="HTH-TYPE TRANSCRIPTIONAL REGULATOR MLRA-RELATED"/>
    <property type="match status" value="1"/>
</dbReference>
<dbReference type="OrthoDB" id="9800334at2"/>
<sequence>MISNEGSIEWPNLEQYSDQPIFNTKAAVQLTGVLAPTLRAWERRYALFTPQRADNAYRLYSERNVALIRWLKERVDNGVSISHAVALFRHLEEQKPRADTVDVYFDIPQNSPAAFQVAFNSPIPDPAHITVNEDSEGGLAVSVSRNMVHETASYRYPAIGSSYPTSYNMQTTREQLIEVFQDMNELEAHVLMGNMFSLYPVEQVCGELIVPTLWDIGRLWAKGQLTVSVEHFASNFFRALLTNMFHVTRGPGYGPLVLACCAPGEPHELSILMLALILRRHGVRVAYLGQSIETADLLRTIKKVRPAMVCISLTLPSYIADVMRLAKQVHTLPEPVRPVLVFGGQAFLQIPHPDILIPEGVYINGDLSHIIDSLQSIMHEVAEKRTAQP</sequence>
<dbReference type="PROSITE" id="PS50937">
    <property type="entry name" value="HTH_MERR_2"/>
    <property type="match status" value="1"/>
</dbReference>
<dbReference type="GO" id="GO:0031419">
    <property type="term" value="F:cobalamin binding"/>
    <property type="evidence" value="ECO:0007669"/>
    <property type="project" value="InterPro"/>
</dbReference>
<dbReference type="Pfam" id="PF02310">
    <property type="entry name" value="B12-binding"/>
    <property type="match status" value="1"/>
</dbReference>
<dbReference type="SUPFAM" id="SSF52242">
    <property type="entry name" value="Cobalamin (vitamin B12)-binding domain"/>
    <property type="match status" value="1"/>
</dbReference>
<evidence type="ECO:0000259" key="5">
    <source>
        <dbReference type="PROSITE" id="PS51332"/>
    </source>
</evidence>
<protein>
    <recommendedName>
        <fullName evidence="8">MerR family transcriptional regulator</fullName>
    </recommendedName>
</protein>
<evidence type="ECO:0000259" key="4">
    <source>
        <dbReference type="PROSITE" id="PS50937"/>
    </source>
</evidence>
<dbReference type="PANTHER" id="PTHR30204">
    <property type="entry name" value="REDOX-CYCLING DRUG-SENSING TRANSCRIPTIONAL ACTIVATOR SOXR"/>
    <property type="match status" value="1"/>
</dbReference>
<name>A0A5A5TG61_9CHLR</name>
<evidence type="ECO:0000256" key="1">
    <source>
        <dbReference type="ARBA" id="ARBA00023015"/>
    </source>
</evidence>
<evidence type="ECO:0008006" key="8">
    <source>
        <dbReference type="Google" id="ProtNLM"/>
    </source>
</evidence>
<reference evidence="6 7" key="1">
    <citation type="submission" date="2019-01" db="EMBL/GenBank/DDBJ databases">
        <title>Draft genome sequence of Dictyobacter sp. Uno17.</title>
        <authorList>
            <person name="Wang C.M."/>
            <person name="Zheng Y."/>
            <person name="Sakai Y."/>
            <person name="Abe K."/>
            <person name="Yokota A."/>
            <person name="Yabe S."/>
        </authorList>
    </citation>
    <scope>NUCLEOTIDE SEQUENCE [LARGE SCALE GENOMIC DNA]</scope>
    <source>
        <strain evidence="6 7">Uno17</strain>
    </source>
</reference>
<dbReference type="Gene3D" id="1.10.1240.10">
    <property type="entry name" value="Methionine synthase domain"/>
    <property type="match status" value="1"/>
</dbReference>
<dbReference type="Gene3D" id="1.10.1660.10">
    <property type="match status" value="1"/>
</dbReference>
<dbReference type="Gene3D" id="3.40.50.280">
    <property type="entry name" value="Cobalamin-binding domain"/>
    <property type="match status" value="1"/>
</dbReference>